<dbReference type="EMBL" id="JASCZI010241711">
    <property type="protein sequence ID" value="MED6205538.1"/>
    <property type="molecule type" value="Genomic_DNA"/>
</dbReference>
<reference evidence="1 2" key="1">
    <citation type="journal article" date="2023" name="Plants (Basel)">
        <title>Bridging the Gap: Combining Genomics and Transcriptomics Approaches to Understand Stylosanthes scabra, an Orphan Legume from the Brazilian Caatinga.</title>
        <authorList>
            <person name="Ferreira-Neto J.R.C."/>
            <person name="da Silva M.D."/>
            <person name="Binneck E."/>
            <person name="de Melo N.F."/>
            <person name="da Silva R.H."/>
            <person name="de Melo A.L.T.M."/>
            <person name="Pandolfi V."/>
            <person name="Bustamante F.O."/>
            <person name="Brasileiro-Vidal A.C."/>
            <person name="Benko-Iseppon A.M."/>
        </authorList>
    </citation>
    <scope>NUCLEOTIDE SEQUENCE [LARGE SCALE GENOMIC DNA]</scope>
    <source>
        <tissue evidence="1">Leaves</tissue>
    </source>
</reference>
<evidence type="ECO:0000313" key="2">
    <source>
        <dbReference type="Proteomes" id="UP001341840"/>
    </source>
</evidence>
<keyword evidence="2" id="KW-1185">Reference proteome</keyword>
<dbReference type="Proteomes" id="UP001341840">
    <property type="component" value="Unassembled WGS sequence"/>
</dbReference>
<comment type="caution">
    <text evidence="1">The sequence shown here is derived from an EMBL/GenBank/DDBJ whole genome shotgun (WGS) entry which is preliminary data.</text>
</comment>
<accession>A0ABU6Y9W8</accession>
<gene>
    <name evidence="1" type="ORF">PIB30_018525</name>
</gene>
<evidence type="ECO:0000313" key="1">
    <source>
        <dbReference type="EMBL" id="MED6205538.1"/>
    </source>
</evidence>
<proteinExistence type="predicted"/>
<protein>
    <submittedName>
        <fullName evidence="1">Uncharacterized protein</fullName>
    </submittedName>
</protein>
<organism evidence="1 2">
    <name type="scientific">Stylosanthes scabra</name>
    <dbReference type="NCBI Taxonomy" id="79078"/>
    <lineage>
        <taxon>Eukaryota</taxon>
        <taxon>Viridiplantae</taxon>
        <taxon>Streptophyta</taxon>
        <taxon>Embryophyta</taxon>
        <taxon>Tracheophyta</taxon>
        <taxon>Spermatophyta</taxon>
        <taxon>Magnoliopsida</taxon>
        <taxon>eudicotyledons</taxon>
        <taxon>Gunneridae</taxon>
        <taxon>Pentapetalae</taxon>
        <taxon>rosids</taxon>
        <taxon>fabids</taxon>
        <taxon>Fabales</taxon>
        <taxon>Fabaceae</taxon>
        <taxon>Papilionoideae</taxon>
        <taxon>50 kb inversion clade</taxon>
        <taxon>dalbergioids sensu lato</taxon>
        <taxon>Dalbergieae</taxon>
        <taxon>Pterocarpus clade</taxon>
        <taxon>Stylosanthes</taxon>
    </lineage>
</organism>
<name>A0ABU6Y9W8_9FABA</name>
<sequence>MIATKPRMSLLEPMRTHHMEPCVRILTLAARLIGRTDTYAKGGVPATRIHHGDHGYSSSGPGDNRFHEFFQHELLTADSTAVPSPLVSYSSNADLLESIVGSVPHSWYAKDM</sequence>